<dbReference type="InterPro" id="IPR012337">
    <property type="entry name" value="RNaseH-like_sf"/>
</dbReference>
<evidence type="ECO:0000256" key="5">
    <source>
        <dbReference type="ARBA" id="ARBA00023015"/>
    </source>
</evidence>
<gene>
    <name evidence="10" type="ORF">EDS130_LOCUS44906</name>
    <name evidence="11" type="ORF">XAT740_LOCUS45126</name>
</gene>
<feature type="compositionally biased region" description="Acidic residues" evidence="8">
    <location>
        <begin position="504"/>
        <end position="548"/>
    </location>
</feature>
<dbReference type="OrthoDB" id="1607513at2759"/>
<keyword evidence="4" id="KW-0862">Zinc</keyword>
<evidence type="ECO:0000256" key="1">
    <source>
        <dbReference type="ARBA" id="ARBA00004123"/>
    </source>
</evidence>
<dbReference type="Proteomes" id="UP000663852">
    <property type="component" value="Unassembled WGS sequence"/>
</dbReference>
<dbReference type="PANTHER" id="PTHR46481:SF10">
    <property type="entry name" value="ZINC FINGER BED DOMAIN-CONTAINING PROTEIN 39"/>
    <property type="match status" value="1"/>
</dbReference>
<evidence type="ECO:0000256" key="4">
    <source>
        <dbReference type="ARBA" id="ARBA00022833"/>
    </source>
</evidence>
<reference evidence="10" key="1">
    <citation type="submission" date="2021-02" db="EMBL/GenBank/DDBJ databases">
        <authorList>
            <person name="Nowell W R."/>
        </authorList>
    </citation>
    <scope>NUCLEOTIDE SEQUENCE</scope>
</reference>
<dbReference type="GO" id="GO:0003677">
    <property type="term" value="F:DNA binding"/>
    <property type="evidence" value="ECO:0007669"/>
    <property type="project" value="InterPro"/>
</dbReference>
<feature type="compositionally biased region" description="Low complexity" evidence="8">
    <location>
        <begin position="389"/>
        <end position="421"/>
    </location>
</feature>
<keyword evidence="3" id="KW-0863">Zinc-finger</keyword>
<feature type="domain" description="BED-type" evidence="9">
    <location>
        <begin position="131"/>
        <end position="176"/>
    </location>
</feature>
<dbReference type="SUPFAM" id="SSF53098">
    <property type="entry name" value="Ribonuclease H-like"/>
    <property type="match status" value="1"/>
</dbReference>
<organism evidence="10 13">
    <name type="scientific">Adineta ricciae</name>
    <name type="common">Rotifer</name>
    <dbReference type="NCBI Taxonomy" id="249248"/>
    <lineage>
        <taxon>Eukaryota</taxon>
        <taxon>Metazoa</taxon>
        <taxon>Spiralia</taxon>
        <taxon>Gnathifera</taxon>
        <taxon>Rotifera</taxon>
        <taxon>Eurotatoria</taxon>
        <taxon>Bdelloidea</taxon>
        <taxon>Adinetida</taxon>
        <taxon>Adinetidae</taxon>
        <taxon>Adineta</taxon>
    </lineage>
</organism>
<feature type="region of interest" description="Disordered" evidence="8">
    <location>
        <begin position="1"/>
        <end position="51"/>
    </location>
</feature>
<dbReference type="InterPro" id="IPR003656">
    <property type="entry name" value="Znf_BED"/>
</dbReference>
<dbReference type="EMBL" id="CAJNOJ010000951">
    <property type="protein sequence ID" value="CAF1535425.1"/>
    <property type="molecule type" value="Genomic_DNA"/>
</dbReference>
<protein>
    <recommendedName>
        <fullName evidence="9">BED-type domain-containing protein</fullName>
    </recommendedName>
</protein>
<feature type="region of interest" description="Disordered" evidence="8">
    <location>
        <begin position="490"/>
        <end position="559"/>
    </location>
</feature>
<dbReference type="GO" id="GO:0008270">
    <property type="term" value="F:zinc ion binding"/>
    <property type="evidence" value="ECO:0007669"/>
    <property type="project" value="UniProtKB-KW"/>
</dbReference>
<dbReference type="GO" id="GO:0009791">
    <property type="term" value="P:post-embryonic development"/>
    <property type="evidence" value="ECO:0007669"/>
    <property type="project" value="UniProtKB-ARBA"/>
</dbReference>
<name>A0A815VR59_ADIRI</name>
<evidence type="ECO:0000256" key="8">
    <source>
        <dbReference type="SAM" id="MobiDB-lite"/>
    </source>
</evidence>
<accession>A0A815VR59</accession>
<keyword evidence="5" id="KW-0805">Transcription regulation</keyword>
<dbReference type="InterPro" id="IPR036236">
    <property type="entry name" value="Znf_C2H2_sf"/>
</dbReference>
<evidence type="ECO:0000256" key="6">
    <source>
        <dbReference type="ARBA" id="ARBA00023163"/>
    </source>
</evidence>
<comment type="subcellular location">
    <subcellularLocation>
        <location evidence="1">Nucleus</location>
    </subcellularLocation>
</comment>
<evidence type="ECO:0000256" key="7">
    <source>
        <dbReference type="ARBA" id="ARBA00023242"/>
    </source>
</evidence>
<dbReference type="EMBL" id="CAJNOR010005837">
    <property type="protein sequence ID" value="CAF1577494.1"/>
    <property type="molecule type" value="Genomic_DNA"/>
</dbReference>
<dbReference type="Pfam" id="PF02892">
    <property type="entry name" value="zf-BED"/>
    <property type="match status" value="1"/>
</dbReference>
<dbReference type="AlphaFoldDB" id="A0A815VR59"/>
<keyword evidence="6" id="KW-0804">Transcription</keyword>
<evidence type="ECO:0000313" key="13">
    <source>
        <dbReference type="Proteomes" id="UP000663852"/>
    </source>
</evidence>
<evidence type="ECO:0000313" key="10">
    <source>
        <dbReference type="EMBL" id="CAF1535425.1"/>
    </source>
</evidence>
<comment type="caution">
    <text evidence="10">The sequence shown here is derived from an EMBL/GenBank/DDBJ whole genome shotgun (WGS) entry which is preliminary data.</text>
</comment>
<dbReference type="InterPro" id="IPR052035">
    <property type="entry name" value="ZnF_BED_domain_contain"/>
</dbReference>
<sequence>MKKRPSKKVAKAVTNVTTNDSSSENSLFDQSLSTPTVLPSTPSNDTDTTEGNVREQLQTIVDQPLTLDLDEDPESISKITVNGSKRKEAPTKQFHKSKAAKTSVDSLATAFSMNIDEAEESNDENHSLQSSAVWKYATRIRIEGKQYAICFDCRAQISTNNWSTSALRRHLIVMHNRLDVCIQNTPAAQPSSNMSRSLRERLHKLCVEAIIRDSLPFNCSSKPGLSKVMKEALPGYVPIHRNMVARRLKRLHQEGKSKLVQDLKNVEALSITTDFWSDRTNTSYTVLTGHYFVNNLELKSKVLSFSTFPHRHTSVQICQTISSELRKFQILHKITRVVCDGAKNLTNAIDGLYIGSERIWCIAHRLHLVVATGLALWPKSPNKQTGDINSSSSNKTDPSSTITKSSNRLTTSSSSSIVKSKPTARGQLKERNVNPVTIDKSTTGASSQLLNQVNALNISHGNENEMVILPEVDHARNYDDDVTTETIECTTEDDVSHGENFNEGSEDNADGEGDYLDNGNDNDDDDEDDDDTINNDVDDEIENDEDEDEQHRAENEDPD</sequence>
<keyword evidence="12" id="KW-1185">Reference proteome</keyword>
<evidence type="ECO:0000259" key="9">
    <source>
        <dbReference type="Pfam" id="PF02892"/>
    </source>
</evidence>
<feature type="region of interest" description="Disordered" evidence="8">
    <location>
        <begin position="381"/>
        <end position="441"/>
    </location>
</feature>
<dbReference type="Proteomes" id="UP000663828">
    <property type="component" value="Unassembled WGS sequence"/>
</dbReference>
<evidence type="ECO:0000256" key="3">
    <source>
        <dbReference type="ARBA" id="ARBA00022771"/>
    </source>
</evidence>
<dbReference type="SUPFAM" id="SSF57667">
    <property type="entry name" value="beta-beta-alpha zinc fingers"/>
    <property type="match status" value="1"/>
</dbReference>
<evidence type="ECO:0000313" key="11">
    <source>
        <dbReference type="EMBL" id="CAF1577494.1"/>
    </source>
</evidence>
<feature type="compositionally biased region" description="Basic and acidic residues" evidence="8">
    <location>
        <begin position="549"/>
        <end position="559"/>
    </location>
</feature>
<feature type="compositionally biased region" description="Polar residues" evidence="8">
    <location>
        <begin position="14"/>
        <end position="51"/>
    </location>
</feature>
<dbReference type="SMART" id="SM00614">
    <property type="entry name" value="ZnF_BED"/>
    <property type="match status" value="1"/>
</dbReference>
<dbReference type="PANTHER" id="PTHR46481">
    <property type="entry name" value="ZINC FINGER BED DOMAIN-CONTAINING PROTEIN 4"/>
    <property type="match status" value="1"/>
</dbReference>
<keyword evidence="7" id="KW-0539">Nucleus</keyword>
<proteinExistence type="predicted"/>
<keyword evidence="2" id="KW-0479">Metal-binding</keyword>
<evidence type="ECO:0000256" key="2">
    <source>
        <dbReference type="ARBA" id="ARBA00022723"/>
    </source>
</evidence>
<dbReference type="GO" id="GO:0005634">
    <property type="term" value="C:nucleus"/>
    <property type="evidence" value="ECO:0007669"/>
    <property type="project" value="UniProtKB-SubCell"/>
</dbReference>
<evidence type="ECO:0000313" key="12">
    <source>
        <dbReference type="Proteomes" id="UP000663828"/>
    </source>
</evidence>
<feature type="compositionally biased region" description="Basic residues" evidence="8">
    <location>
        <begin position="1"/>
        <end position="10"/>
    </location>
</feature>